<dbReference type="SUPFAM" id="SSF110997">
    <property type="entry name" value="Sporulation related repeat"/>
    <property type="match status" value="1"/>
</dbReference>
<feature type="domain" description="SPOR" evidence="1">
    <location>
        <begin position="1"/>
        <end position="71"/>
    </location>
</feature>
<evidence type="ECO:0000313" key="2">
    <source>
        <dbReference type="EMBL" id="QKQ27356.1"/>
    </source>
</evidence>
<dbReference type="GO" id="GO:0042834">
    <property type="term" value="F:peptidoglycan binding"/>
    <property type="evidence" value="ECO:0007669"/>
    <property type="project" value="InterPro"/>
</dbReference>
<dbReference type="RefSeq" id="WP_174673427.1">
    <property type="nucleotide sequence ID" value="NZ_CP054491.1"/>
</dbReference>
<dbReference type="AlphaFoldDB" id="A0A6N0HYW5"/>
<accession>A0A6N0HYW5</accession>
<dbReference type="KEGG" id="rev:HUE57_14510"/>
<keyword evidence="3" id="KW-1185">Reference proteome</keyword>
<dbReference type="Pfam" id="PF05036">
    <property type="entry name" value="SPOR"/>
    <property type="match status" value="1"/>
</dbReference>
<organism evidence="2 3">
    <name type="scientific">Candidatus Reidiella endopervernicosa</name>
    <dbReference type="NCBI Taxonomy" id="2738883"/>
    <lineage>
        <taxon>Bacteria</taxon>
        <taxon>Pseudomonadati</taxon>
        <taxon>Pseudomonadota</taxon>
        <taxon>Gammaproteobacteria</taxon>
        <taxon>Candidatus Reidiella</taxon>
    </lineage>
</organism>
<sequence>MSKQWSVNLNSVRTLKEAQALVQRYQKLGLDAVHTTTQIEKRTWYRVRIETWRATKAPHSLPKPRTQSGAG</sequence>
<dbReference type="InterPro" id="IPR036680">
    <property type="entry name" value="SPOR-like_sf"/>
</dbReference>
<dbReference type="InterPro" id="IPR007730">
    <property type="entry name" value="SPOR-like_dom"/>
</dbReference>
<protein>
    <submittedName>
        <fullName evidence="2">SPOR domain-containing protein</fullName>
    </submittedName>
</protein>
<evidence type="ECO:0000259" key="1">
    <source>
        <dbReference type="PROSITE" id="PS51724"/>
    </source>
</evidence>
<evidence type="ECO:0000313" key="3">
    <source>
        <dbReference type="Proteomes" id="UP000509658"/>
    </source>
</evidence>
<dbReference type="Proteomes" id="UP000509658">
    <property type="component" value="Chromosome"/>
</dbReference>
<reference evidence="2 3" key="1">
    <citation type="submission" date="2020-05" db="EMBL/GenBank/DDBJ databases">
        <title>Horizontal transmission and recombination maintain forever young bacterial symbiont genomes.</title>
        <authorList>
            <person name="Russell S.L."/>
            <person name="Pepper-Tunick E."/>
            <person name="Svedberg J."/>
            <person name="Byrne A."/>
            <person name="Ruelas Castillo J."/>
            <person name="Vollmers C."/>
            <person name="Beinart R.A."/>
            <person name="Corbett-Detig R."/>
        </authorList>
    </citation>
    <scope>NUCLEOTIDE SEQUENCE [LARGE SCALE GENOMIC DNA]</scope>
    <source>
        <strain evidence="2">Santa_Monica_outfall</strain>
    </source>
</reference>
<proteinExistence type="predicted"/>
<dbReference type="Gene3D" id="3.30.70.1070">
    <property type="entry name" value="Sporulation related repeat"/>
    <property type="match status" value="1"/>
</dbReference>
<dbReference type="EMBL" id="CP054491">
    <property type="protein sequence ID" value="QKQ27356.1"/>
    <property type="molecule type" value="Genomic_DNA"/>
</dbReference>
<dbReference type="PROSITE" id="PS51724">
    <property type="entry name" value="SPOR"/>
    <property type="match status" value="1"/>
</dbReference>
<gene>
    <name evidence="2" type="ORF">HUE57_14510</name>
</gene>
<name>A0A6N0HYW5_9GAMM</name>